<dbReference type="InterPro" id="IPR027417">
    <property type="entry name" value="P-loop_NTPase"/>
</dbReference>
<dbReference type="GO" id="GO:0042555">
    <property type="term" value="C:MCM complex"/>
    <property type="evidence" value="ECO:0007669"/>
    <property type="project" value="TreeGrafter"/>
</dbReference>
<dbReference type="Pfam" id="PF17855">
    <property type="entry name" value="MCM_lid"/>
    <property type="match status" value="1"/>
</dbReference>
<dbReference type="InterPro" id="IPR001208">
    <property type="entry name" value="MCM_dom"/>
</dbReference>
<protein>
    <recommendedName>
        <fullName evidence="6">MCM C-terminal AAA(+) ATPase domain-containing protein</fullName>
    </recommendedName>
</protein>
<feature type="non-terminal residue" evidence="7">
    <location>
        <position position="1"/>
    </location>
</feature>
<gene>
    <name evidence="7" type="ORF">S06H3_44929</name>
</gene>
<organism evidence="7">
    <name type="scientific">marine sediment metagenome</name>
    <dbReference type="NCBI Taxonomy" id="412755"/>
    <lineage>
        <taxon>unclassified sequences</taxon>
        <taxon>metagenomes</taxon>
        <taxon>ecological metagenomes</taxon>
    </lineage>
</organism>
<dbReference type="SMART" id="SM00350">
    <property type="entry name" value="MCM"/>
    <property type="match status" value="1"/>
</dbReference>
<dbReference type="PANTHER" id="PTHR11630">
    <property type="entry name" value="DNA REPLICATION LICENSING FACTOR MCM FAMILY MEMBER"/>
    <property type="match status" value="1"/>
</dbReference>
<dbReference type="PANTHER" id="PTHR11630:SF66">
    <property type="entry name" value="DNA REPLICATION LICENSING FACTOR MCM4"/>
    <property type="match status" value="1"/>
</dbReference>
<dbReference type="InterPro" id="IPR041562">
    <property type="entry name" value="MCM_lid"/>
</dbReference>
<dbReference type="GO" id="GO:0006260">
    <property type="term" value="P:DNA replication"/>
    <property type="evidence" value="ECO:0007669"/>
    <property type="project" value="UniProtKB-KW"/>
</dbReference>
<evidence type="ECO:0000256" key="4">
    <source>
        <dbReference type="ARBA" id="ARBA00022840"/>
    </source>
</evidence>
<evidence type="ECO:0000313" key="7">
    <source>
        <dbReference type="EMBL" id="GAI43566.1"/>
    </source>
</evidence>
<dbReference type="InterPro" id="IPR031327">
    <property type="entry name" value="MCM"/>
</dbReference>
<comment type="similarity">
    <text evidence="1">Belongs to the MCM family.</text>
</comment>
<comment type="caution">
    <text evidence="7">The sequence shown here is derived from an EMBL/GenBank/DDBJ whole genome shotgun (WGS) entry which is preliminary data.</text>
</comment>
<keyword evidence="3" id="KW-0547">Nucleotide-binding</keyword>
<dbReference type="AlphaFoldDB" id="X1PM27"/>
<evidence type="ECO:0000256" key="3">
    <source>
        <dbReference type="ARBA" id="ARBA00022741"/>
    </source>
</evidence>
<dbReference type="PROSITE" id="PS50051">
    <property type="entry name" value="MCM_2"/>
    <property type="match status" value="1"/>
</dbReference>
<dbReference type="Gene3D" id="3.40.50.300">
    <property type="entry name" value="P-loop containing nucleotide triphosphate hydrolases"/>
    <property type="match status" value="1"/>
</dbReference>
<dbReference type="GO" id="GO:0003697">
    <property type="term" value="F:single-stranded DNA binding"/>
    <property type="evidence" value="ECO:0007669"/>
    <property type="project" value="TreeGrafter"/>
</dbReference>
<sequence>PGTAKSQLLSCVSRISPRSVFCTGKGSSAAGLTAAAVKDDFGEGNWTLEAGALVLADMGIACIDEIDKMNDADREALHPAMEQQEVHVAKAGINATLRARCSILAAANPKLGRFDEFIPTHEQIKMPITLLSRFDLIFPIYDKPAKKTDELLASHILNLHQNPDNKDINPALPPDFVLKYVTYAKQNIRPKITDKVHKKIKNFYVDLRATSNESVAITPRQLEAIIRLSEASAKVRLSTEVTEDDAERAISIYKSYIGRS</sequence>
<evidence type="ECO:0000256" key="5">
    <source>
        <dbReference type="ARBA" id="ARBA00023125"/>
    </source>
</evidence>
<keyword evidence="5" id="KW-0238">DNA-binding</keyword>
<keyword evidence="2" id="KW-0235">DNA replication</keyword>
<name>X1PM27_9ZZZZ</name>
<dbReference type="SUPFAM" id="SSF52540">
    <property type="entry name" value="P-loop containing nucleoside triphosphate hydrolases"/>
    <property type="match status" value="1"/>
</dbReference>
<reference evidence="7" key="1">
    <citation type="journal article" date="2014" name="Front. Microbiol.">
        <title>High frequency of phylogenetically diverse reductive dehalogenase-homologous genes in deep subseafloor sedimentary metagenomes.</title>
        <authorList>
            <person name="Kawai M."/>
            <person name="Futagami T."/>
            <person name="Toyoda A."/>
            <person name="Takaki Y."/>
            <person name="Nishi S."/>
            <person name="Hori S."/>
            <person name="Arai W."/>
            <person name="Tsubouchi T."/>
            <person name="Morono Y."/>
            <person name="Uchiyama I."/>
            <person name="Ito T."/>
            <person name="Fujiyama A."/>
            <person name="Inagaki F."/>
            <person name="Takami H."/>
        </authorList>
    </citation>
    <scope>NUCLEOTIDE SEQUENCE</scope>
    <source>
        <strain evidence="7">Expedition CK06-06</strain>
    </source>
</reference>
<evidence type="ECO:0000256" key="1">
    <source>
        <dbReference type="ARBA" id="ARBA00008010"/>
    </source>
</evidence>
<keyword evidence="4" id="KW-0067">ATP-binding</keyword>
<dbReference type="GO" id="GO:0005524">
    <property type="term" value="F:ATP binding"/>
    <property type="evidence" value="ECO:0007669"/>
    <property type="project" value="UniProtKB-KW"/>
</dbReference>
<proteinExistence type="inferred from homology"/>
<evidence type="ECO:0000256" key="2">
    <source>
        <dbReference type="ARBA" id="ARBA00022705"/>
    </source>
</evidence>
<dbReference type="EMBL" id="BARV01027995">
    <property type="protein sequence ID" value="GAI43566.1"/>
    <property type="molecule type" value="Genomic_DNA"/>
</dbReference>
<dbReference type="Pfam" id="PF00493">
    <property type="entry name" value="MCM"/>
    <property type="match status" value="1"/>
</dbReference>
<feature type="domain" description="MCM C-terminal AAA(+) ATPase" evidence="6">
    <location>
        <begin position="1"/>
        <end position="156"/>
    </location>
</feature>
<dbReference type="GO" id="GO:0017116">
    <property type="term" value="F:single-stranded DNA helicase activity"/>
    <property type="evidence" value="ECO:0007669"/>
    <property type="project" value="TreeGrafter"/>
</dbReference>
<dbReference type="PRINTS" id="PR01657">
    <property type="entry name" value="MCMFAMILY"/>
</dbReference>
<accession>X1PM27</accession>
<evidence type="ECO:0000259" key="6">
    <source>
        <dbReference type="PROSITE" id="PS50051"/>
    </source>
</evidence>
<feature type="non-terminal residue" evidence="7">
    <location>
        <position position="260"/>
    </location>
</feature>